<dbReference type="Pfam" id="PF04909">
    <property type="entry name" value="Amidohydro_2"/>
    <property type="match status" value="1"/>
</dbReference>
<accession>A0A6J6ZXT7</accession>
<dbReference type="EMBL" id="CAFABK010000013">
    <property type="protein sequence ID" value="CAB4825294.1"/>
    <property type="molecule type" value="Genomic_DNA"/>
</dbReference>
<reference evidence="2" key="1">
    <citation type="submission" date="2020-05" db="EMBL/GenBank/DDBJ databases">
        <authorList>
            <person name="Chiriac C."/>
            <person name="Salcher M."/>
            <person name="Ghai R."/>
            <person name="Kavagutti S V."/>
        </authorList>
    </citation>
    <scope>NUCLEOTIDE SEQUENCE</scope>
</reference>
<organism evidence="2">
    <name type="scientific">freshwater metagenome</name>
    <dbReference type="NCBI Taxonomy" id="449393"/>
    <lineage>
        <taxon>unclassified sequences</taxon>
        <taxon>metagenomes</taxon>
        <taxon>ecological metagenomes</taxon>
    </lineage>
</organism>
<dbReference type="Gene3D" id="3.20.20.140">
    <property type="entry name" value="Metal-dependent hydrolases"/>
    <property type="match status" value="1"/>
</dbReference>
<dbReference type="GO" id="GO:0016787">
    <property type="term" value="F:hydrolase activity"/>
    <property type="evidence" value="ECO:0007669"/>
    <property type="project" value="InterPro"/>
</dbReference>
<feature type="domain" description="Amidohydrolase-related" evidence="1">
    <location>
        <begin position="207"/>
        <end position="372"/>
    </location>
</feature>
<name>A0A6J6ZXT7_9ZZZZ</name>
<dbReference type="SUPFAM" id="SSF51556">
    <property type="entry name" value="Metallo-dependent hydrolases"/>
    <property type="match status" value="1"/>
</dbReference>
<dbReference type="AlphaFoldDB" id="A0A6J6ZXT7"/>
<evidence type="ECO:0000259" key="1">
    <source>
        <dbReference type="Pfam" id="PF04909"/>
    </source>
</evidence>
<gene>
    <name evidence="2" type="ORF">UFOPK3204_00444</name>
</gene>
<proteinExistence type="predicted"/>
<dbReference type="PANTHER" id="PTHR43383:SF2">
    <property type="entry name" value="AMIDOHYDROLASE 2 FAMILY PROTEIN"/>
    <property type="match status" value="1"/>
</dbReference>
<dbReference type="InterPro" id="IPR032466">
    <property type="entry name" value="Metal_Hydrolase"/>
</dbReference>
<sequence>MILHDYLDQRTVLDHHCHGIVKDDLTWPLFTSMLTEGETAHSGQELNTPLGLAVRAYCAPLLGLERHSPAGEYWLRRVELGNMESSRLLLTASGVDMYVLDTGYRGSEITSPAELEELVRKPVETIIRLETLAEEIVTHQSAVDFPDTFRAALAQRSQHCIGFKSVIAYRYGLYFDPTPPTDEEVVFACESWLKEIESSGRERVSDPVLLRFFLWEAARHSKPIQMHIGFGDKDITLHRCDPSQMTAFLRATEDTGASIVLLHCYPYVRQAAILCQVFPHVYMDTSLGVVHSGTGSRSIIRESLEIVPFSRLLYASDAFGLAELYFLGAQLWRIGIDAVLSDMLSSNDISTQDAHALIDDIAWNNAVRLYGLDRGEA</sequence>
<evidence type="ECO:0000313" key="2">
    <source>
        <dbReference type="EMBL" id="CAB4825294.1"/>
    </source>
</evidence>
<dbReference type="PANTHER" id="PTHR43383">
    <property type="entry name" value="NODULIN 6"/>
    <property type="match status" value="1"/>
</dbReference>
<dbReference type="InterPro" id="IPR006680">
    <property type="entry name" value="Amidohydro-rel"/>
</dbReference>
<protein>
    <submittedName>
        <fullName evidence="2">Unannotated protein</fullName>
    </submittedName>
</protein>